<dbReference type="InterPro" id="IPR005123">
    <property type="entry name" value="Oxoglu/Fe-dep_dioxygenase_dom"/>
</dbReference>
<evidence type="ECO:0000313" key="8">
    <source>
        <dbReference type="EMBL" id="MCO5725783.1"/>
    </source>
</evidence>
<dbReference type="RefSeq" id="WP_252742155.1">
    <property type="nucleotide sequence ID" value="NZ_JAMXIB010000013.1"/>
</dbReference>
<keyword evidence="5" id="KW-0560">Oxidoreductase</keyword>
<keyword evidence="2" id="KW-0479">Metal-binding</keyword>
<proteinExistence type="predicted"/>
<accession>A0ABT1B2D6</accession>
<dbReference type="EMBL" id="JAMXIB010000013">
    <property type="protein sequence ID" value="MCO5725783.1"/>
    <property type="molecule type" value="Genomic_DNA"/>
</dbReference>
<keyword evidence="9" id="KW-1185">Reference proteome</keyword>
<dbReference type="SMART" id="SM00702">
    <property type="entry name" value="P4Hc"/>
    <property type="match status" value="1"/>
</dbReference>
<evidence type="ECO:0000256" key="1">
    <source>
        <dbReference type="ARBA" id="ARBA00001961"/>
    </source>
</evidence>
<sequence length="214" mass="24608">MNDGLFEQLDFEPNALFEKIITGLMERHYCQLPDFLSPGETDALREALLQKYQADQFKKAAIGNRFSEQVQHAVRGDFIYWIEREAASPAERAFLEKVDHLVAYLNRTCFLGIARSEFHYAIYPPGSYYQRHLDVFQNDDRRKLSLVCYLNEPDWRPEDGGNLVLYPGSEQGGGEVVIVPTPGRLVIFESQVLEHEVKAASRERLSLTGWLKTH</sequence>
<dbReference type="InterPro" id="IPR006620">
    <property type="entry name" value="Pro_4_hyd_alph"/>
</dbReference>
<keyword evidence="6" id="KW-0408">Iron</keyword>
<gene>
    <name evidence="8" type="ORF">NG653_13025</name>
</gene>
<comment type="cofactor">
    <cofactor evidence="1">
        <name>L-ascorbate</name>
        <dbReference type="ChEBI" id="CHEBI:38290"/>
    </cofactor>
</comment>
<dbReference type="PROSITE" id="PS51471">
    <property type="entry name" value="FE2OG_OXY"/>
    <property type="match status" value="1"/>
</dbReference>
<keyword evidence="3" id="KW-0847">Vitamin C</keyword>
<evidence type="ECO:0000313" key="9">
    <source>
        <dbReference type="Proteomes" id="UP001206312"/>
    </source>
</evidence>
<name>A0ABT1B2D6_9FLAO</name>
<dbReference type="PANTHER" id="PTHR12907">
    <property type="entry name" value="EGL NINE HOMOLOG-RELATED"/>
    <property type="match status" value="1"/>
</dbReference>
<evidence type="ECO:0000256" key="5">
    <source>
        <dbReference type="ARBA" id="ARBA00023002"/>
    </source>
</evidence>
<dbReference type="Pfam" id="PF13640">
    <property type="entry name" value="2OG-FeII_Oxy_3"/>
    <property type="match status" value="1"/>
</dbReference>
<evidence type="ECO:0000256" key="6">
    <source>
        <dbReference type="ARBA" id="ARBA00023004"/>
    </source>
</evidence>
<dbReference type="Proteomes" id="UP001206312">
    <property type="component" value="Unassembled WGS sequence"/>
</dbReference>
<evidence type="ECO:0000256" key="3">
    <source>
        <dbReference type="ARBA" id="ARBA00022896"/>
    </source>
</evidence>
<organism evidence="8 9">
    <name type="scientific">Robiginitalea marina</name>
    <dbReference type="NCBI Taxonomy" id="2954105"/>
    <lineage>
        <taxon>Bacteria</taxon>
        <taxon>Pseudomonadati</taxon>
        <taxon>Bacteroidota</taxon>
        <taxon>Flavobacteriia</taxon>
        <taxon>Flavobacteriales</taxon>
        <taxon>Flavobacteriaceae</taxon>
        <taxon>Robiginitalea</taxon>
    </lineage>
</organism>
<dbReference type="PANTHER" id="PTHR12907:SF26">
    <property type="entry name" value="HIF PROLYL HYDROXYLASE, ISOFORM C"/>
    <property type="match status" value="1"/>
</dbReference>
<keyword evidence="4" id="KW-0223">Dioxygenase</keyword>
<feature type="domain" description="Fe2OG dioxygenase" evidence="7">
    <location>
        <begin position="109"/>
        <end position="213"/>
    </location>
</feature>
<dbReference type="InterPro" id="IPR044862">
    <property type="entry name" value="Pro_4_hyd_alph_FE2OG_OXY"/>
</dbReference>
<evidence type="ECO:0000256" key="4">
    <source>
        <dbReference type="ARBA" id="ARBA00022964"/>
    </source>
</evidence>
<dbReference type="InterPro" id="IPR051559">
    <property type="entry name" value="HIF_prolyl_hydroxylases"/>
</dbReference>
<reference evidence="8 9" key="1">
    <citation type="submission" date="2022-06" db="EMBL/GenBank/DDBJ databases">
        <authorList>
            <person name="Xuan X."/>
        </authorList>
    </citation>
    <scope>NUCLEOTIDE SEQUENCE [LARGE SCALE GENOMIC DNA]</scope>
    <source>
        <strain evidence="8 9">2V75</strain>
    </source>
</reference>
<evidence type="ECO:0000256" key="2">
    <source>
        <dbReference type="ARBA" id="ARBA00022723"/>
    </source>
</evidence>
<evidence type="ECO:0000259" key="7">
    <source>
        <dbReference type="PROSITE" id="PS51471"/>
    </source>
</evidence>
<protein>
    <submittedName>
        <fullName evidence="8">2OG-Fe(II) oxygenase</fullName>
    </submittedName>
</protein>
<comment type="caution">
    <text evidence="8">The sequence shown here is derived from an EMBL/GenBank/DDBJ whole genome shotgun (WGS) entry which is preliminary data.</text>
</comment>
<dbReference type="Gene3D" id="2.60.120.620">
    <property type="entry name" value="q2cbj1_9rhob like domain"/>
    <property type="match status" value="1"/>
</dbReference>